<evidence type="ECO:0000313" key="3">
    <source>
        <dbReference type="Proteomes" id="UP000568380"/>
    </source>
</evidence>
<dbReference type="InterPro" id="IPR004711">
    <property type="entry name" value="Benzoate_Transporter"/>
</dbReference>
<protein>
    <submittedName>
        <fullName evidence="2">Benzoate membrane transport protein</fullName>
    </submittedName>
</protein>
<gene>
    <name evidence="2" type="ORF">HNR40_000715</name>
</gene>
<feature type="transmembrane region" description="Helical" evidence="1">
    <location>
        <begin position="6"/>
        <end position="29"/>
    </location>
</feature>
<proteinExistence type="predicted"/>
<feature type="transmembrane region" description="Helical" evidence="1">
    <location>
        <begin position="41"/>
        <end position="61"/>
    </location>
</feature>
<feature type="transmembrane region" description="Helical" evidence="1">
    <location>
        <begin position="204"/>
        <end position="224"/>
    </location>
</feature>
<feature type="transmembrane region" description="Helical" evidence="1">
    <location>
        <begin position="359"/>
        <end position="379"/>
    </location>
</feature>
<organism evidence="2 3">
    <name type="scientific">Nonomuraea endophytica</name>
    <dbReference type="NCBI Taxonomy" id="714136"/>
    <lineage>
        <taxon>Bacteria</taxon>
        <taxon>Bacillati</taxon>
        <taxon>Actinomycetota</taxon>
        <taxon>Actinomycetes</taxon>
        <taxon>Streptosporangiales</taxon>
        <taxon>Streptosporangiaceae</taxon>
        <taxon>Nonomuraea</taxon>
    </lineage>
</organism>
<feature type="transmembrane region" description="Helical" evidence="1">
    <location>
        <begin position="321"/>
        <end position="339"/>
    </location>
</feature>
<comment type="caution">
    <text evidence="2">The sequence shown here is derived from an EMBL/GenBank/DDBJ whole genome shotgun (WGS) entry which is preliminary data.</text>
</comment>
<dbReference type="Proteomes" id="UP000568380">
    <property type="component" value="Unassembled WGS sequence"/>
</dbReference>
<evidence type="ECO:0000313" key="2">
    <source>
        <dbReference type="EMBL" id="MBB5075269.1"/>
    </source>
</evidence>
<feature type="transmembrane region" description="Helical" evidence="1">
    <location>
        <begin position="89"/>
        <end position="111"/>
    </location>
</feature>
<dbReference type="GO" id="GO:0005886">
    <property type="term" value="C:plasma membrane"/>
    <property type="evidence" value="ECO:0007669"/>
    <property type="project" value="TreeGrafter"/>
</dbReference>
<dbReference type="PANTHER" id="PTHR30199:SF0">
    <property type="entry name" value="INNER MEMBRANE PROTEIN YDCO"/>
    <property type="match status" value="1"/>
</dbReference>
<keyword evidence="1" id="KW-1133">Transmembrane helix</keyword>
<feature type="transmembrane region" description="Helical" evidence="1">
    <location>
        <begin position="171"/>
        <end position="192"/>
    </location>
</feature>
<dbReference type="EMBL" id="JACHIN010000001">
    <property type="protein sequence ID" value="MBB5075269.1"/>
    <property type="molecule type" value="Genomic_DNA"/>
</dbReference>
<sequence>MERTILRPVIAGIVTAVVGFASSFTVVLAGLRAVGADSRQAASGLLALCVAVGVTTIVLSVRHRMPITAAWSTPGAALLLSTGPVDGGYAAAIGAFLVCGLAIMVTGLFPALGRLIARIPQPIAGAMLAGILLKLCLAPVAAVAQVPLMAIPVIVIWALLYRFARMWAVPGALAAAVVAIVVTELSMPSLTFDAAPVVAPAVPAFTGAAMVGIALPLFLVTMASQNVPGMAVLSGYGYRPPFGEVLLTTGAGTAAGAFLGGHAINLAAISAALAAGPDAHEDPARRWVASLTSGISMVVLGLGSGLAVALVLLAPPVLIEAVAGLALLGALAASITAAFRAGVESAAVTFVVTASGVSFFGVGSAFWGLLAGGAFHLLMNYKDSFRSTRVTESA</sequence>
<feature type="transmembrane region" description="Helical" evidence="1">
    <location>
        <begin position="245"/>
        <end position="275"/>
    </location>
</feature>
<evidence type="ECO:0000256" key="1">
    <source>
        <dbReference type="SAM" id="Phobius"/>
    </source>
</evidence>
<dbReference type="RefSeq" id="WP_184958282.1">
    <property type="nucleotide sequence ID" value="NZ_JACHIN010000001.1"/>
</dbReference>
<accession>A0A7W7ZWW3</accession>
<reference evidence="2 3" key="1">
    <citation type="submission" date="2020-08" db="EMBL/GenBank/DDBJ databases">
        <title>Genomic Encyclopedia of Type Strains, Phase IV (KMG-IV): sequencing the most valuable type-strain genomes for metagenomic binning, comparative biology and taxonomic classification.</title>
        <authorList>
            <person name="Goeker M."/>
        </authorList>
    </citation>
    <scope>NUCLEOTIDE SEQUENCE [LARGE SCALE GENOMIC DNA]</scope>
    <source>
        <strain evidence="2 3">DSM 45385</strain>
    </source>
</reference>
<name>A0A7W7ZWW3_9ACTN</name>
<keyword evidence="1" id="KW-0472">Membrane</keyword>
<dbReference type="AlphaFoldDB" id="A0A7W7ZWW3"/>
<feature type="transmembrane region" description="Helical" evidence="1">
    <location>
        <begin position="287"/>
        <end position="314"/>
    </location>
</feature>
<feature type="transmembrane region" description="Helical" evidence="1">
    <location>
        <begin position="148"/>
        <end position="164"/>
    </location>
</feature>
<dbReference type="GO" id="GO:0042925">
    <property type="term" value="F:benzoate transmembrane transporter activity"/>
    <property type="evidence" value="ECO:0007669"/>
    <property type="project" value="InterPro"/>
</dbReference>
<keyword evidence="1" id="KW-0812">Transmembrane</keyword>
<dbReference type="NCBIfam" id="TIGR00843">
    <property type="entry name" value="benE"/>
    <property type="match status" value="1"/>
</dbReference>
<dbReference type="PANTHER" id="PTHR30199">
    <property type="entry name" value="MFS FAMILY TRANSPORTER, PREDICTED SUBSTRATE BENZOATE"/>
    <property type="match status" value="1"/>
</dbReference>
<keyword evidence="3" id="KW-1185">Reference proteome</keyword>
<dbReference type="Pfam" id="PF03594">
    <property type="entry name" value="BenE"/>
    <property type="match status" value="1"/>
</dbReference>